<proteinExistence type="predicted"/>
<sequence>MRDTLDRPLTEPEEDPARFTRRRLVRWVAVLTIGIVVVLAIWQEPLYALRTV</sequence>
<protein>
    <recommendedName>
        <fullName evidence="4">AI-2E family transporter</fullName>
    </recommendedName>
</protein>
<evidence type="ECO:0000256" key="1">
    <source>
        <dbReference type="SAM" id="Phobius"/>
    </source>
</evidence>
<gene>
    <name evidence="2" type="ORF">LXN57_15835</name>
</gene>
<name>A0ABT0XZ20_9ACTN</name>
<reference evidence="2 3" key="1">
    <citation type="submission" date="2022-06" db="EMBL/GenBank/DDBJ databases">
        <title>Actinoplanes abujensis sp. nov., isolated from Nigerian arid soil.</title>
        <authorList>
            <person name="Ding P."/>
        </authorList>
    </citation>
    <scope>NUCLEOTIDE SEQUENCE [LARGE SCALE GENOMIC DNA]</scope>
    <source>
        <strain evidence="3">TRM88002</strain>
    </source>
</reference>
<evidence type="ECO:0000313" key="3">
    <source>
        <dbReference type="Proteomes" id="UP001523216"/>
    </source>
</evidence>
<comment type="caution">
    <text evidence="2">The sequence shown here is derived from an EMBL/GenBank/DDBJ whole genome shotgun (WGS) entry which is preliminary data.</text>
</comment>
<keyword evidence="3" id="KW-1185">Reference proteome</keyword>
<keyword evidence="1" id="KW-0812">Transmembrane</keyword>
<feature type="transmembrane region" description="Helical" evidence="1">
    <location>
        <begin position="24"/>
        <end position="42"/>
    </location>
</feature>
<dbReference type="Proteomes" id="UP001523216">
    <property type="component" value="Unassembled WGS sequence"/>
</dbReference>
<dbReference type="EMBL" id="JAMQOL010000019">
    <property type="protein sequence ID" value="MCM4079043.1"/>
    <property type="molecule type" value="Genomic_DNA"/>
</dbReference>
<dbReference type="RefSeq" id="WP_221377970.1">
    <property type="nucleotide sequence ID" value="NZ_JAMQOL010000019.1"/>
</dbReference>
<keyword evidence="1" id="KW-1133">Transmembrane helix</keyword>
<organism evidence="2 3">
    <name type="scientific">Paractinoplanes hotanensis</name>
    <dbReference type="NCBI Taxonomy" id="2906497"/>
    <lineage>
        <taxon>Bacteria</taxon>
        <taxon>Bacillati</taxon>
        <taxon>Actinomycetota</taxon>
        <taxon>Actinomycetes</taxon>
        <taxon>Micromonosporales</taxon>
        <taxon>Micromonosporaceae</taxon>
        <taxon>Paractinoplanes</taxon>
    </lineage>
</organism>
<evidence type="ECO:0000313" key="2">
    <source>
        <dbReference type="EMBL" id="MCM4079043.1"/>
    </source>
</evidence>
<keyword evidence="1" id="KW-0472">Membrane</keyword>
<accession>A0ABT0XZ20</accession>
<evidence type="ECO:0008006" key="4">
    <source>
        <dbReference type="Google" id="ProtNLM"/>
    </source>
</evidence>